<dbReference type="AlphaFoldDB" id="A0A0N4ZZT6"/>
<keyword evidence="2 11" id="KW-0964">Secreted</keyword>
<keyword evidence="10" id="KW-0325">Glycoprotein</keyword>
<dbReference type="GO" id="GO:0008270">
    <property type="term" value="F:zinc ion binding"/>
    <property type="evidence" value="ECO:0007669"/>
    <property type="project" value="UniProtKB-UniRule"/>
</dbReference>
<evidence type="ECO:0000256" key="5">
    <source>
        <dbReference type="ARBA" id="ARBA00022729"/>
    </source>
</evidence>
<evidence type="ECO:0000259" key="13">
    <source>
        <dbReference type="PROSITE" id="PS00022"/>
    </source>
</evidence>
<dbReference type="GO" id="GO:0004222">
    <property type="term" value="F:metalloendopeptidase activity"/>
    <property type="evidence" value="ECO:0007669"/>
    <property type="project" value="UniProtKB-UniRule"/>
</dbReference>
<sequence>KNVDSTYLRVKRTIMKDMYYKWTFPIEYDTDYRVNLTTVQKALKNIEAETCLSFKKVSQFSGPGLKFVYGSGCVSFIGKVSDNRPQEVSLGKNCDYVVVAQHETSHALGVIHEMTRPDRGNHITVNTQNIDPRVMFNFEQNPADRSLTYGLRYDYGSVMHYDRLAGSANSQMVMVPKKLHYLQTIGQREEFGFNDAKQLNLHYCSDKCKNKLKCKVGGYPNPKKCNECKCPRFYTGPLCGMIKPSDSGCGKSKYVADSKIQSFTLQGKRSCYIQIAAPVGFKVRITIESGQFTNYFVCIPGNGLEVKFLADKSVSGAVFCGKVTNKVMVSEKHVVVMRYVGTMPFHNTKIKYQKVKA</sequence>
<evidence type="ECO:0000256" key="12">
    <source>
        <dbReference type="RuleBase" id="RU361183"/>
    </source>
</evidence>
<evidence type="ECO:0000256" key="6">
    <source>
        <dbReference type="ARBA" id="ARBA00022801"/>
    </source>
</evidence>
<organism evidence="14 15">
    <name type="scientific">Parastrongyloides trichosuri</name>
    <name type="common">Possum-specific nematode worm</name>
    <dbReference type="NCBI Taxonomy" id="131310"/>
    <lineage>
        <taxon>Eukaryota</taxon>
        <taxon>Metazoa</taxon>
        <taxon>Ecdysozoa</taxon>
        <taxon>Nematoda</taxon>
        <taxon>Chromadorea</taxon>
        <taxon>Rhabditida</taxon>
        <taxon>Tylenchina</taxon>
        <taxon>Panagrolaimomorpha</taxon>
        <taxon>Strongyloidoidea</taxon>
        <taxon>Strongyloididae</taxon>
        <taxon>Parastrongyloides</taxon>
    </lineage>
</organism>
<accession>A0A0N4ZZT6</accession>
<dbReference type="GO" id="GO:0018996">
    <property type="term" value="P:molting cycle, collagen and cuticulin-based cuticle"/>
    <property type="evidence" value="ECO:0007669"/>
    <property type="project" value="InterPro"/>
</dbReference>
<protein>
    <recommendedName>
        <fullName evidence="11">Zinc metalloproteinase</fullName>
    </recommendedName>
</protein>
<dbReference type="InterPro" id="IPR024079">
    <property type="entry name" value="MetalloPept_cat_dom_sf"/>
</dbReference>
<evidence type="ECO:0000256" key="9">
    <source>
        <dbReference type="ARBA" id="ARBA00023157"/>
    </source>
</evidence>
<dbReference type="PIRSF" id="PIRSF036365">
    <property type="entry name" value="Astacin_nematoda"/>
    <property type="match status" value="1"/>
</dbReference>
<reference evidence="15" key="1">
    <citation type="submission" date="2017-02" db="UniProtKB">
        <authorList>
            <consortium name="WormBaseParasite"/>
        </authorList>
    </citation>
    <scope>IDENTIFICATION</scope>
</reference>
<evidence type="ECO:0000256" key="4">
    <source>
        <dbReference type="ARBA" id="ARBA00022723"/>
    </source>
</evidence>
<keyword evidence="8 12" id="KW-0482">Metalloprotease</keyword>
<feature type="domain" description="EGF-like" evidence="13">
    <location>
        <begin position="228"/>
        <end position="239"/>
    </location>
</feature>
<evidence type="ECO:0000256" key="10">
    <source>
        <dbReference type="ARBA" id="ARBA00023180"/>
    </source>
</evidence>
<dbReference type="PANTHER" id="PTHR10127:SF780">
    <property type="entry name" value="METALLOENDOPEPTIDASE"/>
    <property type="match status" value="1"/>
</dbReference>
<comment type="subcellular location">
    <subcellularLocation>
        <location evidence="1 11">Secreted</location>
    </subcellularLocation>
</comment>
<keyword evidence="6 12" id="KW-0378">Hydrolase</keyword>
<dbReference type="GO" id="GO:0006508">
    <property type="term" value="P:proteolysis"/>
    <property type="evidence" value="ECO:0007669"/>
    <property type="project" value="UniProtKB-KW"/>
</dbReference>
<dbReference type="Gene3D" id="3.40.390.10">
    <property type="entry name" value="Collagenase (Catalytic Domain)"/>
    <property type="match status" value="1"/>
</dbReference>
<dbReference type="GO" id="GO:0005576">
    <property type="term" value="C:extracellular region"/>
    <property type="evidence" value="ECO:0007669"/>
    <property type="project" value="UniProtKB-SubCell"/>
</dbReference>
<dbReference type="InterPro" id="IPR017050">
    <property type="entry name" value="Metallopeptidase_nem"/>
</dbReference>
<dbReference type="Pfam" id="PF01400">
    <property type="entry name" value="Astacin"/>
    <property type="match status" value="1"/>
</dbReference>
<evidence type="ECO:0000256" key="7">
    <source>
        <dbReference type="ARBA" id="ARBA00022833"/>
    </source>
</evidence>
<proteinExistence type="predicted"/>
<keyword evidence="5" id="KW-0732">Signal</keyword>
<evidence type="ECO:0000313" key="14">
    <source>
        <dbReference type="Proteomes" id="UP000038045"/>
    </source>
</evidence>
<dbReference type="PANTHER" id="PTHR10127">
    <property type="entry name" value="DISCOIDIN, CUB, EGF, LAMININ , AND ZINC METALLOPROTEASE DOMAIN CONTAINING"/>
    <property type="match status" value="1"/>
</dbReference>
<evidence type="ECO:0000256" key="1">
    <source>
        <dbReference type="ARBA" id="ARBA00004613"/>
    </source>
</evidence>
<evidence type="ECO:0000256" key="3">
    <source>
        <dbReference type="ARBA" id="ARBA00022670"/>
    </source>
</evidence>
<dbReference type="PRINTS" id="PR00480">
    <property type="entry name" value="ASTACIN"/>
</dbReference>
<keyword evidence="3 12" id="KW-0645">Protease</keyword>
<dbReference type="InterPro" id="IPR000742">
    <property type="entry name" value="EGF"/>
</dbReference>
<dbReference type="PROSITE" id="PS00022">
    <property type="entry name" value="EGF_1"/>
    <property type="match status" value="1"/>
</dbReference>
<dbReference type="InterPro" id="IPR001506">
    <property type="entry name" value="Peptidase_M12A"/>
</dbReference>
<keyword evidence="14" id="KW-1185">Reference proteome</keyword>
<name>A0A0N4ZZT6_PARTI</name>
<evidence type="ECO:0000313" key="15">
    <source>
        <dbReference type="WBParaSite" id="PTRK_0001452400.1"/>
    </source>
</evidence>
<dbReference type="CDD" id="cd04280">
    <property type="entry name" value="ZnMc_astacin_like"/>
    <property type="match status" value="1"/>
</dbReference>
<evidence type="ECO:0000256" key="8">
    <source>
        <dbReference type="ARBA" id="ARBA00023049"/>
    </source>
</evidence>
<dbReference type="SUPFAM" id="SSF55486">
    <property type="entry name" value="Metalloproteases ('zincins'), catalytic domain"/>
    <property type="match status" value="1"/>
</dbReference>
<evidence type="ECO:0000256" key="2">
    <source>
        <dbReference type="ARBA" id="ARBA00022525"/>
    </source>
</evidence>
<dbReference type="Proteomes" id="UP000038045">
    <property type="component" value="Unplaced"/>
</dbReference>
<dbReference type="SMART" id="SM00235">
    <property type="entry name" value="ZnMc"/>
    <property type="match status" value="1"/>
</dbReference>
<comment type="cofactor">
    <cofactor evidence="12">
        <name>Zn(2+)</name>
        <dbReference type="ChEBI" id="CHEBI:29105"/>
    </cofactor>
    <text evidence="12">Binds 1 zinc ion per subunit.</text>
</comment>
<dbReference type="InterPro" id="IPR034035">
    <property type="entry name" value="Astacin-like_dom"/>
</dbReference>
<keyword evidence="7 12" id="KW-0862">Zinc</keyword>
<keyword evidence="4 12" id="KW-0479">Metal-binding</keyword>
<keyword evidence="9" id="KW-1015">Disulfide bond</keyword>
<dbReference type="InterPro" id="IPR006026">
    <property type="entry name" value="Peptidase_Metallo"/>
</dbReference>
<dbReference type="WBParaSite" id="PTRK_0001452400.1">
    <property type="protein sequence ID" value="PTRK_0001452400.1"/>
    <property type="gene ID" value="PTRK_0001452400"/>
</dbReference>
<evidence type="ECO:0000256" key="11">
    <source>
        <dbReference type="PIRNR" id="PIRNR036365"/>
    </source>
</evidence>